<dbReference type="Proteomes" id="UP001515480">
    <property type="component" value="Unassembled WGS sequence"/>
</dbReference>
<dbReference type="GO" id="GO:0005524">
    <property type="term" value="F:ATP binding"/>
    <property type="evidence" value="ECO:0007669"/>
    <property type="project" value="InterPro"/>
</dbReference>
<dbReference type="PANTHER" id="PTHR47363:SF1">
    <property type="entry name" value="GLUCOKINASE"/>
    <property type="match status" value="1"/>
</dbReference>
<dbReference type="InterPro" id="IPR043129">
    <property type="entry name" value="ATPase_NBD"/>
</dbReference>
<keyword evidence="2" id="KW-0418">Kinase</keyword>
<evidence type="ECO:0008006" key="5">
    <source>
        <dbReference type="Google" id="ProtNLM"/>
    </source>
</evidence>
<keyword evidence="1" id="KW-0808">Transferase</keyword>
<dbReference type="InterPro" id="IPR003836">
    <property type="entry name" value="Glucokinase"/>
</dbReference>
<dbReference type="AlphaFoldDB" id="A0AB34JWI7"/>
<dbReference type="GO" id="GO:0006096">
    <property type="term" value="P:glycolytic process"/>
    <property type="evidence" value="ECO:0007669"/>
    <property type="project" value="InterPro"/>
</dbReference>
<dbReference type="EMBL" id="JBGBPQ010000003">
    <property type="protein sequence ID" value="KAL1526281.1"/>
    <property type="molecule type" value="Genomic_DNA"/>
</dbReference>
<proteinExistence type="predicted"/>
<evidence type="ECO:0000256" key="2">
    <source>
        <dbReference type="ARBA" id="ARBA00022777"/>
    </source>
</evidence>
<dbReference type="Gene3D" id="3.40.367.20">
    <property type="match status" value="1"/>
</dbReference>
<dbReference type="GO" id="GO:0004340">
    <property type="term" value="F:glucokinase activity"/>
    <property type="evidence" value="ECO:0007669"/>
    <property type="project" value="InterPro"/>
</dbReference>
<protein>
    <recommendedName>
        <fullName evidence="5">Glucokinase</fullName>
    </recommendedName>
</protein>
<evidence type="ECO:0000256" key="1">
    <source>
        <dbReference type="ARBA" id="ARBA00022679"/>
    </source>
</evidence>
<sequence>MASILLGDVGGSNIRLALVPASELGHARLPKTRQTTRYRTSDFAHLRDALRRFTAESGAVIASCALCVCGPVREGRAVCLAESMGDGWVLEEADLAAALGAQSPCVVRLLNDFVAVGLAVGLAVGREGEEGRGCGGEGSAARVEVHAGRPSAGGTIAVLGPGTGLGACFGVWLGQAELRILPSEVGESDFVARTEDEWALRAHLSRVLRVDHVKVEHVVSGSGLYRIYNFVRHRRVSARGDGAAGAEDDGGAVEALVRAAGDPSAAVAAHAGGGSLPADADCVAALDMFVDALGSEAANLALRFQAHGGVYIAGGVTAKLAPLLMRGTRLQAAYLSKSRSTEAYRECPLYLIIAEGDDLAMEGTWQFSSGYHKSLDK</sequence>
<evidence type="ECO:0000313" key="3">
    <source>
        <dbReference type="EMBL" id="KAL1526281.1"/>
    </source>
</evidence>
<dbReference type="CDD" id="cd24008">
    <property type="entry name" value="ASKHA_NBD_GLK"/>
    <property type="match status" value="1"/>
</dbReference>
<comment type="caution">
    <text evidence="3">The sequence shown here is derived from an EMBL/GenBank/DDBJ whole genome shotgun (WGS) entry which is preliminary data.</text>
</comment>
<organism evidence="3 4">
    <name type="scientific">Prymnesium parvum</name>
    <name type="common">Toxic golden alga</name>
    <dbReference type="NCBI Taxonomy" id="97485"/>
    <lineage>
        <taxon>Eukaryota</taxon>
        <taxon>Haptista</taxon>
        <taxon>Haptophyta</taxon>
        <taxon>Prymnesiophyceae</taxon>
        <taxon>Prymnesiales</taxon>
        <taxon>Prymnesiaceae</taxon>
        <taxon>Prymnesium</taxon>
    </lineage>
</organism>
<keyword evidence="4" id="KW-1185">Reference proteome</keyword>
<reference evidence="3 4" key="1">
    <citation type="journal article" date="2024" name="Science">
        <title>Giant polyketide synthase enzymes in the biosynthesis of giant marine polyether toxins.</title>
        <authorList>
            <person name="Fallon T.R."/>
            <person name="Shende V.V."/>
            <person name="Wierzbicki I.H."/>
            <person name="Pendleton A.L."/>
            <person name="Watervoot N.F."/>
            <person name="Auber R.P."/>
            <person name="Gonzalez D.J."/>
            <person name="Wisecaver J.H."/>
            <person name="Moore B.S."/>
        </authorList>
    </citation>
    <scope>NUCLEOTIDE SEQUENCE [LARGE SCALE GENOMIC DNA]</scope>
    <source>
        <strain evidence="3 4">12B1</strain>
    </source>
</reference>
<dbReference type="SUPFAM" id="SSF53067">
    <property type="entry name" value="Actin-like ATPase domain"/>
    <property type="match status" value="1"/>
</dbReference>
<accession>A0AB34JWI7</accession>
<dbReference type="GO" id="GO:0005536">
    <property type="term" value="F:D-glucose binding"/>
    <property type="evidence" value="ECO:0007669"/>
    <property type="project" value="InterPro"/>
</dbReference>
<dbReference type="Pfam" id="PF02685">
    <property type="entry name" value="Glucokinase"/>
    <property type="match status" value="1"/>
</dbReference>
<gene>
    <name evidence="3" type="ORF">AB1Y20_014999</name>
</gene>
<dbReference type="PANTHER" id="PTHR47363">
    <property type="entry name" value="GLUCOKINASE"/>
    <property type="match status" value="1"/>
</dbReference>
<evidence type="ECO:0000313" key="4">
    <source>
        <dbReference type="Proteomes" id="UP001515480"/>
    </source>
</evidence>
<dbReference type="Gene3D" id="3.30.420.40">
    <property type="match status" value="1"/>
</dbReference>
<name>A0AB34JWI7_PRYPA</name>